<evidence type="ECO:0000259" key="2">
    <source>
        <dbReference type="Pfam" id="PF07539"/>
    </source>
</evidence>
<dbReference type="InterPro" id="IPR011430">
    <property type="entry name" value="UTP20_N"/>
</dbReference>
<evidence type="ECO:0000256" key="1">
    <source>
        <dbReference type="SAM" id="MobiDB-lite"/>
    </source>
</evidence>
<evidence type="ECO:0000313" key="5">
    <source>
        <dbReference type="EMBL" id="CCE91995.1"/>
    </source>
</evidence>
<feature type="domain" description="U3 small nucleolar RNA-associated protein 20 N-terminal" evidence="2">
    <location>
        <begin position="826"/>
        <end position="1408"/>
    </location>
</feature>
<dbReference type="RefSeq" id="XP_003681206.1">
    <property type="nucleotide sequence ID" value="XM_003681158.1"/>
</dbReference>
<dbReference type="GO" id="GO:0000480">
    <property type="term" value="P:endonucleolytic cleavage in 5'-ETS of tricistronic rRNA transcript (SSU-rRNA, 5.8S rRNA, LSU-rRNA)"/>
    <property type="evidence" value="ECO:0007669"/>
    <property type="project" value="EnsemblFungi"/>
</dbReference>
<dbReference type="GO" id="GO:0005737">
    <property type="term" value="C:cytoplasm"/>
    <property type="evidence" value="ECO:0007669"/>
    <property type="project" value="EnsemblFungi"/>
</dbReference>
<dbReference type="GO" id="GO:0032040">
    <property type="term" value="C:small-subunit processome"/>
    <property type="evidence" value="ECO:0007669"/>
    <property type="project" value="EnsemblFungi"/>
</dbReference>
<evidence type="ECO:0008006" key="7">
    <source>
        <dbReference type="Google" id="ProtNLM"/>
    </source>
</evidence>
<dbReference type="PANTHER" id="PTHR17695:SF11">
    <property type="entry name" value="SMALL SUBUNIT PROCESSOME COMPONENT 20 HOMOLOG"/>
    <property type="match status" value="1"/>
</dbReference>
<dbReference type="Pfam" id="PF20416">
    <property type="entry name" value="UTP20"/>
    <property type="match status" value="1"/>
</dbReference>
<dbReference type="InterPro" id="IPR046523">
    <property type="entry name" value="UTP20_dom"/>
</dbReference>
<dbReference type="eggNOG" id="KOG1823">
    <property type="taxonomic scope" value="Eukaryota"/>
</dbReference>
<dbReference type="KEGG" id="tdl:TDEL_0D04110"/>
<evidence type="ECO:0000259" key="4">
    <source>
        <dbReference type="Pfam" id="PF23099"/>
    </source>
</evidence>
<dbReference type="GO" id="GO:0005654">
    <property type="term" value="C:nucleoplasm"/>
    <property type="evidence" value="ECO:0007669"/>
    <property type="project" value="EnsemblFungi"/>
</dbReference>
<dbReference type="GO" id="GO:0000472">
    <property type="term" value="P:endonucleolytic cleavage to generate mature 5'-end of SSU-rRNA from (SSU-rRNA, 5.8S rRNA, LSU-rRNA)"/>
    <property type="evidence" value="ECO:0007669"/>
    <property type="project" value="EnsemblFungi"/>
</dbReference>
<dbReference type="FunCoup" id="G8ZTQ1">
    <property type="interactions" value="1132"/>
</dbReference>
<name>G8ZTQ1_TORDE</name>
<dbReference type="EMBL" id="HE616745">
    <property type="protein sequence ID" value="CCE91995.1"/>
    <property type="molecule type" value="Genomic_DNA"/>
</dbReference>
<protein>
    <recommendedName>
        <fullName evidence="7">U3 small nucleolar RNA-associated protein 20</fullName>
    </recommendedName>
</protein>
<sequence length="2489" mass="284575">MAKQKVTTKSSKRYTYSSFKGRIDDLRIEPAKNLQKRVHDYVETSHLLASFEHWKEINLSAGFAHFADNAEELIQTLPQIIYHESKIFELLITSIDKHEEFALEALLDLLAQFCHDLGPDFLKFYERALKSLICLLEDAVRLESSKIFEWGFNCLAYMFKYLSRVLSDDLIPTFNLLFPLLSHSKDYISRFSAEALSFLIRKAKAKSLRDFISFSFKKLRDTTEPSLYDGILILFSETFISTEDALHSKSRMLIDALLDEVLKSNSEDLGVTLFCDVWMNISRHASTENLSPLYDAIYERLIDDMSAQNLDGITRITSTLAFSESGRKIANWSRIVTIAEQILSHGDERNPSSQNLAFLIAVLFRNCDLRALSTHHKVLFESYLQQHTGSFIPFFFSVLTLCGEKALSFNANRYLQQYVTANGKEPDTKLALFLLEMEDRPQIAGKLNLRVPDLLMSSLASMLENEPKTFTEDVLFDIYKRVVIFTSVDHDDTQCSETFSTLVKRILTGSTELTEFVKDVIGHLLLAINGARLSSTILVKVLLERLDELKTSVYFVEGFNKFLGMLVSSDELCEFFESHESSVIDLSDNLLLPDRKIRRETLQLLGTIMKIRGEDLPQILNDCKNLEDLPLTLQNARDITNRIRGMGVEFAKMEATTLEMSFFIKHMFGLLTVRFSPVWDGVYEVIPSIFTKDQEMVWKLLIHFLVSPEKNYDLEYYGVSSTDEPGFGSWSSTIPRLKDTLDAFSTHWNDYLVPDSSIIDIMKKRRGDTNISPQIRSQILKLMLMIPQLAERHSRDIVPFIFNDAESEELFGSSETEQTPSSGATWTEADRNSLLKVIAKFRNIKAIYKSPEVRDRLMTLLGSRNTDVQKIALEGLLAYRDPVMIKHRDSLKNLLDDALFKDEVTRLLTGSEVIEKAEEIELMPYALRILFGRAQTPSTSGIKKGRKHAVISVLPGLKEEFLTEFFKLGSSKFHYDYFFENGYQVDPSELTLPNLRRMIGYVTILNLSFDVLGSNFSRVISTTLRPLLYTIAVSYCASSQDFKEVHVEKTVSNLRQQSLKSLNNLFQCSGDSPVLLEYMEEIHQIAIEPRLAKFEEENLQQVSSLMKIIVFWSTNTALYPYLYYNDCASCAALMRVLLNENAKEPVLATILKASNDIVSSPAANDEYVGLVTLVAATCLRVLPSLYQKLSDPNNSSIVIDLLLNLVQAGYVQDNETREHLVGSLGLVIKGNFKGVSKKDIIKVLSVISVLVKEYQCGWSDIEDLYVAVSGLYKSFADREIREAISDVFISFGKQFTSIAKVAELLSDLNSYSKGRVQEYDFSRRLSSFKIFNEENYRSYTEFEWLPIINSCLFFINDKDELAIRTNASHTLRRFVDYINEKPSVESAKSAVEILEQVILPNIRIGLQRFSEELQKEYISVLAYVIQESKFYKGLEDMKPLLFDGDEEANFFANVNHIQLHRRLRAVRRLRDHVVGLSDNSIAHYLMPLIEQYVFSQEEKYRNIGNEALITIGKLSNYLTWNQYKALFRRYISLLKSKPDQMKETVNLLCQISVALRETLRNVRESTGEIATLQKLPKNLDDVDKFIIAEVYPKLSKTLEFRDSETIVNRMPLAEALVNLVLGLKREDTVSHLPGILTSLCQVLRSKSEELRDAVRKTLGSICRILGADYLPFVLKELISALKRGSHIHVLGFTVHHVLKAMDGLINHSDLDASSQMIVRIIMDDLFGSAGEEKDSENYRTTMKEVKVNKCYDTAEMLASNISLPTFSTLLRPIENLLTERINLRNQNKLEELLRRYTLGLKHNAEVSSPEVLNVCFEIFHRDQNEGIKKRSNQPLVIDENKEFFLVNLNFKGAKVQNERTLVNSTLQKFALDLLHAVLFKSRQLLDPMYLDGFVPLLKDSLLSEDESVLVSSLRVLILFVKLNFSEESATVFKIGARKVLNIIKDSPSTSSELCQVGMKYLSSFIRHKDIKLKDSALSYVLGRILPDLNEPHKQGLAFNFLKALVSRHIRLPEIYDVIDSVREIMVTNHTKEIRDVSRSVYYQFLMEYDQSKGRLEKQFRFMVDNLQYPSQDGRQSVMELINLIVNKANAALLSKLSSSFFVALANVLVNDDISRCREMASVLLVNLLQKLDPESLEVVNKYIIAWLKQTEDLSYLSLGLRVYKVYLSAIGAGRTSSLDELALNRVKSCIADSSSSDETKWTVLYTALTVFESYVQTSKDIYSSSFKITWTNVISCLLYPHLWVRQVAARLINHFIDNMDKFELPLTDSELQIVASRVLRQLGAPSISEDLASVSIKTLLKIAIYWKKHNTKFIHKETLSASESKYDSSLEFMVSRVGAIIRSEENPADSFMSKKSCIQLLALLIQVFDDELKARAKDIILPLFVYLEYDVSYTLNDMQKELSVLAQECLQILEAKLSVSDFTKAYASVKREVLTRRQERKAKRSVLAVTEPEKAARRKLRKHERSREKRKHEKDESGYYQRKNKRPRT</sequence>
<dbReference type="InterPro" id="IPR016024">
    <property type="entry name" value="ARM-type_fold"/>
</dbReference>
<dbReference type="Pfam" id="PF23099">
    <property type="entry name" value="UTP20_C"/>
    <property type="match status" value="1"/>
</dbReference>
<dbReference type="Gene3D" id="1.25.10.10">
    <property type="entry name" value="Leucine-rich Repeat Variant"/>
    <property type="match status" value="3"/>
</dbReference>
<feature type="domain" description="U3 small nucleolar RNA-associated protein 20 C-terminal" evidence="4">
    <location>
        <begin position="2198"/>
        <end position="2475"/>
    </location>
</feature>
<dbReference type="GO" id="GO:0030688">
    <property type="term" value="C:preribosome, small subunit precursor"/>
    <property type="evidence" value="ECO:0007669"/>
    <property type="project" value="EnsemblFungi"/>
</dbReference>
<evidence type="ECO:0000313" key="6">
    <source>
        <dbReference type="Proteomes" id="UP000005627"/>
    </source>
</evidence>
<dbReference type="OrthoDB" id="360653at2759"/>
<dbReference type="GeneID" id="11502429"/>
<dbReference type="GO" id="GO:0000447">
    <property type="term" value="P:endonucleolytic cleavage in ITS1 to separate SSU-rRNA from 5.8S rRNA and LSU-rRNA from tricistronic rRNA transcript (SSU-rRNA, 5.8S rRNA, LSU-rRNA)"/>
    <property type="evidence" value="ECO:0007669"/>
    <property type="project" value="EnsemblFungi"/>
</dbReference>
<feature type="region of interest" description="Disordered" evidence="1">
    <location>
        <begin position="2445"/>
        <end position="2489"/>
    </location>
</feature>
<dbReference type="Proteomes" id="UP000005627">
    <property type="component" value="Chromosome 4"/>
</dbReference>
<gene>
    <name evidence="5" type="primary">TDEL0D04110</name>
    <name evidence="5" type="ORF">TDEL_0D04110</name>
</gene>
<dbReference type="STRING" id="1076872.G8ZTQ1"/>
<evidence type="ECO:0000259" key="3">
    <source>
        <dbReference type="Pfam" id="PF20416"/>
    </source>
</evidence>
<feature type="compositionally biased region" description="Basic residues" evidence="1">
    <location>
        <begin position="2456"/>
        <end position="2472"/>
    </location>
</feature>
<dbReference type="InterPro" id="IPR057525">
    <property type="entry name" value="UTP20_C"/>
</dbReference>
<dbReference type="Pfam" id="PF07539">
    <property type="entry name" value="UTP20_N"/>
    <property type="match status" value="1"/>
</dbReference>
<keyword evidence="6" id="KW-1185">Reference proteome</keyword>
<dbReference type="InterPro" id="IPR011989">
    <property type="entry name" value="ARM-like"/>
</dbReference>
<dbReference type="SUPFAM" id="SSF48371">
    <property type="entry name" value="ARM repeat"/>
    <property type="match status" value="4"/>
</dbReference>
<dbReference type="HOGENOM" id="CLU_000327_0_0_1"/>
<reference evidence="5 6" key="1">
    <citation type="journal article" date="2011" name="Proc. Natl. Acad. Sci. U.S.A.">
        <title>Evolutionary erosion of yeast sex chromosomes by mating-type switching accidents.</title>
        <authorList>
            <person name="Gordon J.L."/>
            <person name="Armisen D."/>
            <person name="Proux-Wera E."/>
            <person name="Oheigeartaigh S.S."/>
            <person name="Byrne K.P."/>
            <person name="Wolfe K.H."/>
        </authorList>
    </citation>
    <scope>NUCLEOTIDE SEQUENCE [LARGE SCALE GENOMIC DNA]</scope>
    <source>
        <strain evidence="6">ATCC 10662 / CBS 1146 / NBRC 0425 / NCYC 2629 / NRRL Y-866</strain>
    </source>
</reference>
<accession>G8ZTQ1</accession>
<feature type="domain" description="U3 small nucleolar RNA-associated protein 20" evidence="3">
    <location>
        <begin position="1603"/>
        <end position="1818"/>
    </location>
</feature>
<proteinExistence type="predicted"/>
<dbReference type="InParanoid" id="G8ZTQ1"/>
<dbReference type="PANTHER" id="PTHR17695">
    <property type="entry name" value="SMALL SUBUNIT PROCESSOME COMPONENT 20 HOMOLOG"/>
    <property type="match status" value="1"/>
</dbReference>
<dbReference type="GO" id="GO:0030686">
    <property type="term" value="C:90S preribosome"/>
    <property type="evidence" value="ECO:0007669"/>
    <property type="project" value="EnsemblFungi"/>
</dbReference>
<dbReference type="InterPro" id="IPR052575">
    <property type="entry name" value="SSU_processome_comp_20"/>
</dbReference>
<organism evidence="5 6">
    <name type="scientific">Torulaspora delbrueckii</name>
    <name type="common">Yeast</name>
    <name type="synonym">Candida colliculosa</name>
    <dbReference type="NCBI Taxonomy" id="4950"/>
    <lineage>
        <taxon>Eukaryota</taxon>
        <taxon>Fungi</taxon>
        <taxon>Dikarya</taxon>
        <taxon>Ascomycota</taxon>
        <taxon>Saccharomycotina</taxon>
        <taxon>Saccharomycetes</taxon>
        <taxon>Saccharomycetales</taxon>
        <taxon>Saccharomycetaceae</taxon>
        <taxon>Torulaspora</taxon>
    </lineage>
</organism>